<evidence type="ECO:0000256" key="1">
    <source>
        <dbReference type="SAM" id="MobiDB-lite"/>
    </source>
</evidence>
<dbReference type="Pfam" id="PF13358">
    <property type="entry name" value="DDE_3"/>
    <property type="match status" value="1"/>
</dbReference>
<comment type="caution">
    <text evidence="5">The sequence shown here is derived from an EMBL/GenBank/DDBJ whole genome shotgun (WGS) entry which is preliminary data.</text>
</comment>
<feature type="non-terminal residue" evidence="5">
    <location>
        <position position="509"/>
    </location>
</feature>
<dbReference type="Gene3D" id="3.30.420.10">
    <property type="entry name" value="Ribonuclease H-like superfamily/Ribonuclease H"/>
    <property type="match status" value="1"/>
</dbReference>
<feature type="transmembrane region" description="Helical" evidence="2">
    <location>
        <begin position="455"/>
        <end position="478"/>
    </location>
</feature>
<keyword evidence="2" id="KW-1133">Transmembrane helix</keyword>
<dbReference type="OrthoDB" id="2266637at2759"/>
<dbReference type="InterPro" id="IPR009057">
    <property type="entry name" value="Homeodomain-like_sf"/>
</dbReference>
<dbReference type="PANTHER" id="PTHR46564">
    <property type="entry name" value="TRANSPOSASE"/>
    <property type="match status" value="1"/>
</dbReference>
<dbReference type="Proteomes" id="UP000789508">
    <property type="component" value="Unassembled WGS sequence"/>
</dbReference>
<feature type="region of interest" description="Disordered" evidence="1">
    <location>
        <begin position="19"/>
        <end position="55"/>
    </location>
</feature>
<dbReference type="InterPro" id="IPR025959">
    <property type="entry name" value="Winged_HTH_dom"/>
</dbReference>
<accession>A0A9N9I169</accession>
<evidence type="ECO:0000313" key="6">
    <source>
        <dbReference type="Proteomes" id="UP000789508"/>
    </source>
</evidence>
<feature type="domain" description="Tc1-like transposase DDE" evidence="3">
    <location>
        <begin position="338"/>
        <end position="386"/>
    </location>
</feature>
<dbReference type="InterPro" id="IPR036397">
    <property type="entry name" value="RNaseH_sf"/>
</dbReference>
<evidence type="ECO:0000256" key="2">
    <source>
        <dbReference type="SAM" id="Phobius"/>
    </source>
</evidence>
<dbReference type="AlphaFoldDB" id="A0A9N9I169"/>
<feature type="domain" description="Winged helix-turn helix" evidence="4">
    <location>
        <begin position="226"/>
        <end position="279"/>
    </location>
</feature>
<protein>
    <submittedName>
        <fullName evidence="5">10672_t:CDS:1</fullName>
    </submittedName>
</protein>
<dbReference type="GO" id="GO:0003676">
    <property type="term" value="F:nucleic acid binding"/>
    <property type="evidence" value="ECO:0007669"/>
    <property type="project" value="InterPro"/>
</dbReference>
<reference evidence="5" key="1">
    <citation type="submission" date="2021-06" db="EMBL/GenBank/DDBJ databases">
        <authorList>
            <person name="Kallberg Y."/>
            <person name="Tangrot J."/>
            <person name="Rosling A."/>
        </authorList>
    </citation>
    <scope>NUCLEOTIDE SEQUENCE</scope>
    <source>
        <strain evidence="5">FL130A</strain>
    </source>
</reference>
<dbReference type="SUPFAM" id="SSF46689">
    <property type="entry name" value="Homeodomain-like"/>
    <property type="match status" value="1"/>
</dbReference>
<dbReference type="PANTHER" id="PTHR46564:SF1">
    <property type="entry name" value="TRANSPOSASE"/>
    <property type="match status" value="1"/>
</dbReference>
<name>A0A9N9I169_9GLOM</name>
<proteinExistence type="predicted"/>
<feature type="compositionally biased region" description="Basic and acidic residues" evidence="1">
    <location>
        <begin position="23"/>
        <end position="32"/>
    </location>
</feature>
<feature type="non-terminal residue" evidence="5">
    <location>
        <position position="1"/>
    </location>
</feature>
<evidence type="ECO:0000259" key="4">
    <source>
        <dbReference type="Pfam" id="PF13592"/>
    </source>
</evidence>
<dbReference type="EMBL" id="CAJVPS010024348">
    <property type="protein sequence ID" value="CAG8716089.1"/>
    <property type="molecule type" value="Genomic_DNA"/>
</dbReference>
<organism evidence="5 6">
    <name type="scientific">Ambispora leptoticha</name>
    <dbReference type="NCBI Taxonomy" id="144679"/>
    <lineage>
        <taxon>Eukaryota</taxon>
        <taxon>Fungi</taxon>
        <taxon>Fungi incertae sedis</taxon>
        <taxon>Mucoromycota</taxon>
        <taxon>Glomeromycotina</taxon>
        <taxon>Glomeromycetes</taxon>
        <taxon>Archaeosporales</taxon>
        <taxon>Ambisporaceae</taxon>
        <taxon>Ambispora</taxon>
    </lineage>
</organism>
<gene>
    <name evidence="5" type="ORF">ALEPTO_LOCUS12080</name>
</gene>
<evidence type="ECO:0000259" key="3">
    <source>
        <dbReference type="Pfam" id="PF13358"/>
    </source>
</evidence>
<keyword evidence="2" id="KW-0472">Membrane</keyword>
<evidence type="ECO:0000313" key="5">
    <source>
        <dbReference type="EMBL" id="CAG8716089.1"/>
    </source>
</evidence>
<dbReference type="InterPro" id="IPR038717">
    <property type="entry name" value="Tc1-like_DDE_dom"/>
</dbReference>
<sequence length="509" mass="58868">IEKLRRKIAKLEAIVNRTPQQEQDLKDKKQELAELEGQQQSGGGGDPGDPKKTNRTPWIIVSGELDLNLKSFKYTLLTDNKEEVIFYNNRSLVNFLDARCKVNIEKSPNGEYNLGKSIIDLERKIKRDQLLTPIEEQVRQGIGKLSYNLSNIPNELIQQQIINLEQRGYNRKEIADFYHRDERTIYRRINSTNSQEKQKRGRPRKIKEDVSEVLCSYIEKDDNDATLEELSDYLFQKIGQRFSVPTIFRVLKKKRISWKKADKQFSEQDEEKIKQFVKDNCQLLSLSSLYSLDECSFNLGAVPHHARAHKSKRAVVKRSDNVRIHHAVKALKDLGLSSIKELAKQKNIVLVYLPPYTPELNPTENCNSVIKNYYRKHKPRTEEELRKVIEEGIAELKKHDLRNFFKNNQKNTFAANNDYLSFTTEEEIGEIKSFENSVPQQPKPKKENNKFTSSLNVLKTVLLVGGIIGGLVLVIFVYPSKQVELAELKNKSEEWQVPFSTFRSLDAGC</sequence>
<dbReference type="Pfam" id="PF13592">
    <property type="entry name" value="HTH_33"/>
    <property type="match status" value="1"/>
</dbReference>
<keyword evidence="2" id="KW-0812">Transmembrane</keyword>
<keyword evidence="6" id="KW-1185">Reference proteome</keyword>